<organism evidence="1 2">
    <name type="scientific">Oncorhynchus mykiss</name>
    <name type="common">Rainbow trout</name>
    <name type="synonym">Salmo gairdneri</name>
    <dbReference type="NCBI Taxonomy" id="8022"/>
    <lineage>
        <taxon>Eukaryota</taxon>
        <taxon>Metazoa</taxon>
        <taxon>Chordata</taxon>
        <taxon>Craniata</taxon>
        <taxon>Vertebrata</taxon>
        <taxon>Euteleostomi</taxon>
        <taxon>Actinopterygii</taxon>
        <taxon>Neopterygii</taxon>
        <taxon>Teleostei</taxon>
        <taxon>Protacanthopterygii</taxon>
        <taxon>Salmoniformes</taxon>
        <taxon>Salmonidae</taxon>
        <taxon>Salmoninae</taxon>
        <taxon>Oncorhynchus</taxon>
    </lineage>
</organism>
<gene>
    <name evidence="1" type="ORF">GSONMT00010735001</name>
</gene>
<evidence type="ECO:0000313" key="1">
    <source>
        <dbReference type="EMBL" id="CDQ86455.1"/>
    </source>
</evidence>
<accession>A0A060YBB9</accession>
<sequence>MKETFQTVPMATLASVGKELNDNFLKALAEREEANRSGKMTVSRDSTLLQHSHIYVMGFLPPKHTSTIPLGVRIWREQNIHSARFNGTPTLHFLSLPSSISFLPSPLDLVLPAFLTFSPVHHTVS</sequence>
<protein>
    <submittedName>
        <fullName evidence="1">Uncharacterized protein</fullName>
    </submittedName>
</protein>
<evidence type="ECO:0000313" key="2">
    <source>
        <dbReference type="Proteomes" id="UP000193380"/>
    </source>
</evidence>
<dbReference type="EMBL" id="FR907312">
    <property type="protein sequence ID" value="CDQ86455.1"/>
    <property type="molecule type" value="Genomic_DNA"/>
</dbReference>
<dbReference type="STRING" id="8022.A0A060YBB9"/>
<dbReference type="PaxDb" id="8022-A0A060YBB9"/>
<reference evidence="1" key="2">
    <citation type="submission" date="2014-03" db="EMBL/GenBank/DDBJ databases">
        <authorList>
            <person name="Genoscope - CEA"/>
        </authorList>
    </citation>
    <scope>NUCLEOTIDE SEQUENCE</scope>
</reference>
<dbReference type="Proteomes" id="UP000193380">
    <property type="component" value="Unassembled WGS sequence"/>
</dbReference>
<reference evidence="1" key="1">
    <citation type="journal article" date="2014" name="Nat. Commun.">
        <title>The rainbow trout genome provides novel insights into evolution after whole-genome duplication in vertebrates.</title>
        <authorList>
            <person name="Berthelot C."/>
            <person name="Brunet F."/>
            <person name="Chalopin D."/>
            <person name="Juanchich A."/>
            <person name="Bernard M."/>
            <person name="Noel B."/>
            <person name="Bento P."/>
            <person name="Da Silva C."/>
            <person name="Labadie K."/>
            <person name="Alberti A."/>
            <person name="Aury J.M."/>
            <person name="Louis A."/>
            <person name="Dehais P."/>
            <person name="Bardou P."/>
            <person name="Montfort J."/>
            <person name="Klopp C."/>
            <person name="Cabau C."/>
            <person name="Gaspin C."/>
            <person name="Thorgaard G.H."/>
            <person name="Boussaha M."/>
            <person name="Quillet E."/>
            <person name="Guyomard R."/>
            <person name="Galiana D."/>
            <person name="Bobe J."/>
            <person name="Volff J.N."/>
            <person name="Genet C."/>
            <person name="Wincker P."/>
            <person name="Jaillon O."/>
            <person name="Roest Crollius H."/>
            <person name="Guiguen Y."/>
        </authorList>
    </citation>
    <scope>NUCLEOTIDE SEQUENCE [LARGE SCALE GENOMIC DNA]</scope>
</reference>
<dbReference type="AlphaFoldDB" id="A0A060YBB9"/>
<feature type="non-terminal residue" evidence="1">
    <location>
        <position position="125"/>
    </location>
</feature>
<proteinExistence type="predicted"/>
<name>A0A060YBB9_ONCMY</name>